<evidence type="ECO:0000313" key="6">
    <source>
        <dbReference type="Proteomes" id="UP000046395"/>
    </source>
</evidence>
<dbReference type="InterPro" id="IPR051345">
    <property type="entry name" value="Importin_beta-like_NTR"/>
</dbReference>
<dbReference type="GO" id="GO:0005634">
    <property type="term" value="C:nucleus"/>
    <property type="evidence" value="ECO:0007669"/>
    <property type="project" value="UniProtKB-SubCell"/>
</dbReference>
<comment type="subcellular location">
    <subcellularLocation>
        <location evidence="1">Nucleus</location>
    </subcellularLocation>
</comment>
<name>A0A5S6QRQ6_TRIMR</name>
<evidence type="ECO:0000256" key="2">
    <source>
        <dbReference type="ARBA" id="ARBA00007991"/>
    </source>
</evidence>
<comment type="similarity">
    <text evidence="2">Belongs to the importin beta family.</text>
</comment>
<keyword evidence="6" id="KW-1185">Reference proteome</keyword>
<reference evidence="7" key="1">
    <citation type="submission" date="2019-12" db="UniProtKB">
        <authorList>
            <consortium name="WormBaseParasite"/>
        </authorList>
    </citation>
    <scope>IDENTIFICATION</scope>
</reference>
<dbReference type="PANTHER" id="PTHR12363:SF33">
    <property type="entry name" value="IMPORTIN-13"/>
    <property type="match status" value="1"/>
</dbReference>
<organism evidence="6 7">
    <name type="scientific">Trichuris muris</name>
    <name type="common">Mouse whipworm</name>
    <dbReference type="NCBI Taxonomy" id="70415"/>
    <lineage>
        <taxon>Eukaryota</taxon>
        <taxon>Metazoa</taxon>
        <taxon>Ecdysozoa</taxon>
        <taxon>Nematoda</taxon>
        <taxon>Enoplea</taxon>
        <taxon>Dorylaimia</taxon>
        <taxon>Trichinellida</taxon>
        <taxon>Trichuridae</taxon>
        <taxon>Trichuris</taxon>
    </lineage>
</organism>
<evidence type="ECO:0000256" key="3">
    <source>
        <dbReference type="ARBA" id="ARBA00022448"/>
    </source>
</evidence>
<feature type="signal peptide" evidence="5">
    <location>
        <begin position="1"/>
        <end position="21"/>
    </location>
</feature>
<dbReference type="GO" id="GO:0005737">
    <property type="term" value="C:cytoplasm"/>
    <property type="evidence" value="ECO:0007669"/>
    <property type="project" value="TreeGrafter"/>
</dbReference>
<proteinExistence type="inferred from homology"/>
<sequence>MAYWIRILLLHTWWKDACVSADAIVDLHQRSSVFAMSCSKEDVEVAIQQFYNSADPSARKEAHEFLLAVQAGPAAWQTMVQLLSQPCDHRTHFFAANCLCVILRSHWMCDEMDVHLLALKDALLEFSVRQTPQYVHVRTLHALSLCILRAVPDIWPDPLPTLLEQQATWQIGDVFDITGALPEEFVSFSCQPERRAVVRGELLKIEAGVLKMLTEFFALPGVVGQTYTMEKALRCASEWVQFTTDLESWFPVIQACLSCADNEDLIEEISAFFAAVVKHPKIEQHPTFLMLLFEYAQKLRFAFLNEQVEICEEIPTAWETANMIITLSEQFSGFILEHLSEPCVADIVETLLKITETPGVYTVDEHISMMTHGFWSSFHGDVIGHDAYTQTVWWPDIQRIFLQLFRALMRKARLSEQVLSTSDATCKEEFQAYRTSCEDNLTSCYMFLGDVLCQELLTHCQLLLRDSQATASERWEDVECILCFFRSISDVVTEEKADLVVAFLRDTLPSLPRSNAYVLKAMCEVIKCFTSIIDHYNLHSPLIDVVLDGLSSIQSLDKALDALMELIGLKNSSAMAVASRVELRLAQQLENREVPRDMYFRLLSCYAHVLSFKDPAVGLPALAKAFSPHVERLQAMCRGEVSFTKSEALFELNCVIHQVKALSWSSIEGSQRMIVVSWSLDFVGQIINLLEPLYEVSGSDGDFAASICTLVNAALLALKCESKPLLPTFLRILQLLFPPRTCVFTFARNIFILFSNFPDCREPLVCVFNYLTSSVIAGLGSSAAIDLLEMYLTFAIGVCQKCKSKTGTDNLLATSDVNLSLSVRLAMTALTFDEIALVRLASRFLCTLPKSFGVDVLGPLMTEHGHTIAVQCFQRLQKESLAYCVEYLCDVLFLLTREYATFLGPFFQELPKHEYVSIMFREMASKRQFVQAAKRFNMHCRKPKRHVT</sequence>
<dbReference type="InterPro" id="IPR011989">
    <property type="entry name" value="ARM-like"/>
</dbReference>
<protein>
    <submittedName>
        <fullName evidence="7">Exportin-1/Importin-beta-like domain-containing protein</fullName>
    </submittedName>
</protein>
<feature type="chain" id="PRO_5024384835" evidence="5">
    <location>
        <begin position="22"/>
        <end position="948"/>
    </location>
</feature>
<dbReference type="GO" id="GO:0006606">
    <property type="term" value="P:protein import into nucleus"/>
    <property type="evidence" value="ECO:0007669"/>
    <property type="project" value="TreeGrafter"/>
</dbReference>
<evidence type="ECO:0000256" key="5">
    <source>
        <dbReference type="SAM" id="SignalP"/>
    </source>
</evidence>
<dbReference type="PANTHER" id="PTHR12363">
    <property type="entry name" value="TRANSPORTIN 3 AND IMPORTIN 13"/>
    <property type="match status" value="1"/>
</dbReference>
<evidence type="ECO:0000256" key="1">
    <source>
        <dbReference type="ARBA" id="ARBA00004123"/>
    </source>
</evidence>
<accession>A0A5S6QRQ6</accession>
<evidence type="ECO:0000313" key="7">
    <source>
        <dbReference type="WBParaSite" id="TMUE_2000009838.1"/>
    </source>
</evidence>
<dbReference type="AlphaFoldDB" id="A0A5S6QRQ6"/>
<dbReference type="SUPFAM" id="SSF48371">
    <property type="entry name" value="ARM repeat"/>
    <property type="match status" value="1"/>
</dbReference>
<evidence type="ECO:0000256" key="4">
    <source>
        <dbReference type="ARBA" id="ARBA00023242"/>
    </source>
</evidence>
<keyword evidence="5" id="KW-0732">Signal</keyword>
<dbReference type="Proteomes" id="UP000046395">
    <property type="component" value="Unassembled WGS sequence"/>
</dbReference>
<dbReference type="InterPro" id="IPR016024">
    <property type="entry name" value="ARM-type_fold"/>
</dbReference>
<dbReference type="Gene3D" id="1.25.10.10">
    <property type="entry name" value="Leucine-rich Repeat Variant"/>
    <property type="match status" value="1"/>
</dbReference>
<dbReference type="WBParaSite" id="TMUE_2000009838.1">
    <property type="protein sequence ID" value="TMUE_2000009838.1"/>
    <property type="gene ID" value="WBGene00285717"/>
</dbReference>
<keyword evidence="4" id="KW-0539">Nucleus</keyword>
<keyword evidence="3" id="KW-0813">Transport</keyword>
<dbReference type="STRING" id="70415.A0A5S6QRQ6"/>